<evidence type="ECO:0000313" key="2">
    <source>
        <dbReference type="Proteomes" id="UP000193922"/>
    </source>
</evidence>
<evidence type="ECO:0000313" key="1">
    <source>
        <dbReference type="EMBL" id="ORX71088.1"/>
    </source>
</evidence>
<reference evidence="1 2" key="1">
    <citation type="submission" date="2016-07" db="EMBL/GenBank/DDBJ databases">
        <title>Pervasive Adenine N6-methylation of Active Genes in Fungi.</title>
        <authorList>
            <consortium name="DOE Joint Genome Institute"/>
            <person name="Mondo S.J."/>
            <person name="Dannebaum R.O."/>
            <person name="Kuo R.C."/>
            <person name="Labutti K."/>
            <person name="Haridas S."/>
            <person name="Kuo A."/>
            <person name="Salamov A."/>
            <person name="Ahrendt S.R."/>
            <person name="Lipzen A."/>
            <person name="Sullivan W."/>
            <person name="Andreopoulos W.B."/>
            <person name="Clum A."/>
            <person name="Lindquist E."/>
            <person name="Daum C."/>
            <person name="Ramamoorthy G.K."/>
            <person name="Gryganskyi A."/>
            <person name="Culley D."/>
            <person name="Magnuson J.K."/>
            <person name="James T.Y."/>
            <person name="O'Malley M.A."/>
            <person name="Stajich J.E."/>
            <person name="Spatafora J.W."/>
            <person name="Visel A."/>
            <person name="Grigoriev I.V."/>
        </authorList>
    </citation>
    <scope>NUCLEOTIDE SEQUENCE [LARGE SCALE GENOMIC DNA]</scope>
    <source>
        <strain evidence="1 2">ATCC 12442</strain>
    </source>
</reference>
<keyword evidence="2" id="KW-1185">Reference proteome</keyword>
<protein>
    <submittedName>
        <fullName evidence="1">Uncharacterized protein</fullName>
    </submittedName>
</protein>
<comment type="caution">
    <text evidence="1">The sequence shown here is derived from an EMBL/GenBank/DDBJ whole genome shotgun (WGS) entry which is preliminary data.</text>
</comment>
<dbReference type="EMBL" id="MCFD01000004">
    <property type="protein sequence ID" value="ORX71088.1"/>
    <property type="molecule type" value="Genomic_DNA"/>
</dbReference>
<accession>A0A1Y1WCN0</accession>
<name>A0A1Y1WCN0_9FUNG</name>
<gene>
    <name evidence="1" type="ORF">DL89DRAFT_266115</name>
</gene>
<dbReference type="Proteomes" id="UP000193922">
    <property type="component" value="Unassembled WGS sequence"/>
</dbReference>
<dbReference type="GeneID" id="63803615"/>
<organism evidence="1 2">
    <name type="scientific">Linderina pennispora</name>
    <dbReference type="NCBI Taxonomy" id="61395"/>
    <lineage>
        <taxon>Eukaryota</taxon>
        <taxon>Fungi</taxon>
        <taxon>Fungi incertae sedis</taxon>
        <taxon>Zoopagomycota</taxon>
        <taxon>Kickxellomycotina</taxon>
        <taxon>Kickxellomycetes</taxon>
        <taxon>Kickxellales</taxon>
        <taxon>Kickxellaceae</taxon>
        <taxon>Linderina</taxon>
    </lineage>
</organism>
<proteinExistence type="predicted"/>
<dbReference type="AlphaFoldDB" id="A0A1Y1WCN0"/>
<dbReference type="RefSeq" id="XP_040744603.1">
    <property type="nucleotide sequence ID" value="XM_040886967.1"/>
</dbReference>
<sequence length="565" mass="64040">MDEVLDTIFRNCCSLEAYSRNGKSSSEASFRTGVDSIAQVDRRWRRLAQPFQYQYLIVEPRSMEKFEAQPPTEPNSLIHDAHWKTNMDLARAVGAAGHFSGLMLHIDVPLSRSVFAYLERLRISKEVCSQIKSLRFVLDIGQQYKQLAASSGEDPLEMELHLKVLFPNLTSITSIANTGMGADMYFPMSQLANALSENLNSIQFYAHVTGIFRELPSPALKLKHLKVSSDYRLFGQIIPKVHVSSLVSLELTNVASVTIWSRFVCRDHTVPLVFLCLKRLVFGYRSSWYESFNIQLGVPILGQTLLTSNSFPVLEFLDYRSHSGDIVNMLDTLSSAPVQVVHLTVDCWVREHLDISRFKDVRELSIRFDSSAYSHYDRDLFVFLFQRVSQMPLLRKAKFEFNRHGQCSTKASIHEELFRYLNSPSLRVLSLNASVSPTGFNELLRGTPNLTDLRIGIEFLVSETIEKSSSGRFLFGQWVSPVSTSLQVLALISDWSNMPYSKQDVYLKSLAESLPNLLHLDKLPMASASISAEELDGYGENPTARVSGAFLQSRSRWRYYLGNPQ</sequence>